<sequence>MTTLSQSQQAPGERSKALVVVWPGTLGHPGEWEMNADEMFGLVTSFLETVREHEGNMVVVESRWWRFQEGYMRYLIDRKLMELASKGFAVRRVLEVEDDEEVQEFDEVTEWTGFGGIRKNLIFRRQETLWASVSPFLNHSDVFVAGGWQDEELPRNSPIDTAAVMIRRHCPNATVTITDAVLKH</sequence>
<reference evidence="1 2" key="1">
    <citation type="journal article" date="2014" name="Antonie Van Leeuwenhoek">
        <title>Roseivivax atlanticus sp. nov., isolated from surface seawater of the Atlantic Ocean.</title>
        <authorList>
            <person name="Li G."/>
            <person name="Lai Q."/>
            <person name="Liu X."/>
            <person name="Sun F."/>
            <person name="Shao Z."/>
        </authorList>
    </citation>
    <scope>NUCLEOTIDE SEQUENCE [LARGE SCALE GENOMIC DNA]</scope>
    <source>
        <strain evidence="1 2">22II-s10s</strain>
    </source>
</reference>
<name>W4HEV7_9RHOB</name>
<dbReference type="Proteomes" id="UP000019063">
    <property type="component" value="Unassembled WGS sequence"/>
</dbReference>
<keyword evidence="2" id="KW-1185">Reference proteome</keyword>
<evidence type="ECO:0000313" key="2">
    <source>
        <dbReference type="Proteomes" id="UP000019063"/>
    </source>
</evidence>
<protein>
    <submittedName>
        <fullName evidence="1">Uncharacterized protein</fullName>
    </submittedName>
</protein>
<gene>
    <name evidence="1" type="ORF">ATO8_18110</name>
</gene>
<dbReference type="AlphaFoldDB" id="W4HEV7"/>
<comment type="caution">
    <text evidence="1">The sequence shown here is derived from an EMBL/GenBank/DDBJ whole genome shotgun (WGS) entry which is preliminary data.</text>
</comment>
<evidence type="ECO:0000313" key="1">
    <source>
        <dbReference type="EMBL" id="ETW11244.1"/>
    </source>
</evidence>
<accession>W4HEV7</accession>
<dbReference type="RefSeq" id="WP_043846605.1">
    <property type="nucleotide sequence ID" value="NZ_AQQW01000014.1"/>
</dbReference>
<dbReference type="STRING" id="1379903.ATO8_18110"/>
<organism evidence="1 2">
    <name type="scientific">Roseivivax marinus</name>
    <dbReference type="NCBI Taxonomy" id="1379903"/>
    <lineage>
        <taxon>Bacteria</taxon>
        <taxon>Pseudomonadati</taxon>
        <taxon>Pseudomonadota</taxon>
        <taxon>Alphaproteobacteria</taxon>
        <taxon>Rhodobacterales</taxon>
        <taxon>Roseobacteraceae</taxon>
        <taxon>Roseivivax</taxon>
    </lineage>
</organism>
<proteinExistence type="predicted"/>
<dbReference type="EMBL" id="AQQW01000014">
    <property type="protein sequence ID" value="ETW11244.1"/>
    <property type="molecule type" value="Genomic_DNA"/>
</dbReference>